<name>A0ABY5TQ26_9GAMM</name>
<gene>
    <name evidence="2" type="ORF">NYF23_04535</name>
</gene>
<dbReference type="Proteomes" id="UP001059934">
    <property type="component" value="Chromosome"/>
</dbReference>
<keyword evidence="1" id="KW-1133">Transmembrane helix</keyword>
<evidence type="ECO:0000313" key="2">
    <source>
        <dbReference type="EMBL" id="UVW35882.1"/>
    </source>
</evidence>
<feature type="transmembrane region" description="Helical" evidence="1">
    <location>
        <begin position="140"/>
        <end position="162"/>
    </location>
</feature>
<accession>A0ABY5TQ26</accession>
<evidence type="ECO:0000256" key="1">
    <source>
        <dbReference type="SAM" id="Phobius"/>
    </source>
</evidence>
<feature type="transmembrane region" description="Helical" evidence="1">
    <location>
        <begin position="102"/>
        <end position="128"/>
    </location>
</feature>
<reference evidence="2" key="1">
    <citation type="submission" date="2022-08" db="EMBL/GenBank/DDBJ databases">
        <title>Catabolic pathway analysis in culturable SAR92 clade bacteria reveals their overlooked roles in DMSP degradation in coastal seas.</title>
        <authorList>
            <person name="He X."/>
            <person name="Zhang X."/>
            <person name="Zhang Y."/>
        </authorList>
    </citation>
    <scope>NUCLEOTIDE SEQUENCE</scope>
    <source>
        <strain evidence="2">H455</strain>
    </source>
</reference>
<protein>
    <submittedName>
        <fullName evidence="2">Uncharacterized protein</fullName>
    </submittedName>
</protein>
<sequence length="174" mass="19399">MIDSSYQPYLRREVTTNGLTNAFFNAVICWYLIKAKADLTWWGEHSFGGDILATALILPWIVAMIVIPLQRRKVRKGIIQPWYCDSSSSPILRLLNRFPQSLWLNGIYFGLLGLLVVAPLTLLLLWIVGASLFTPMEYAIFKGLWAGCLAAITVLPMLFVGLRADLAPAQGSQA</sequence>
<proteinExistence type="predicted"/>
<keyword evidence="3" id="KW-1185">Reference proteome</keyword>
<organism evidence="2 3">
    <name type="scientific">SAR92 clade bacterium H455</name>
    <dbReference type="NCBI Taxonomy" id="2974818"/>
    <lineage>
        <taxon>Bacteria</taxon>
        <taxon>Pseudomonadati</taxon>
        <taxon>Pseudomonadota</taxon>
        <taxon>Gammaproteobacteria</taxon>
        <taxon>Cellvibrionales</taxon>
        <taxon>Porticoccaceae</taxon>
        <taxon>SAR92 clade</taxon>
    </lineage>
</organism>
<keyword evidence="1" id="KW-0472">Membrane</keyword>
<evidence type="ECO:0000313" key="3">
    <source>
        <dbReference type="Proteomes" id="UP001059934"/>
    </source>
</evidence>
<keyword evidence="1" id="KW-0812">Transmembrane</keyword>
<feature type="transmembrane region" description="Helical" evidence="1">
    <location>
        <begin position="51"/>
        <end position="69"/>
    </location>
</feature>
<dbReference type="EMBL" id="CP103416">
    <property type="protein sequence ID" value="UVW35882.1"/>
    <property type="molecule type" value="Genomic_DNA"/>
</dbReference>